<dbReference type="EMBL" id="JH815746">
    <property type="protein sequence ID" value="EKC42456.1"/>
    <property type="molecule type" value="Genomic_DNA"/>
</dbReference>
<proteinExistence type="predicted"/>
<dbReference type="AlphaFoldDB" id="K1S501"/>
<protein>
    <submittedName>
        <fullName evidence="2">Uncharacterized protein</fullName>
    </submittedName>
</protein>
<feature type="compositionally biased region" description="Basic residues" evidence="1">
    <location>
        <begin position="27"/>
        <end position="37"/>
    </location>
</feature>
<evidence type="ECO:0000313" key="2">
    <source>
        <dbReference type="EMBL" id="EKC42456.1"/>
    </source>
</evidence>
<feature type="compositionally biased region" description="Polar residues" evidence="1">
    <location>
        <begin position="179"/>
        <end position="188"/>
    </location>
</feature>
<feature type="compositionally biased region" description="Basic and acidic residues" evidence="1">
    <location>
        <begin position="63"/>
        <end position="74"/>
    </location>
</feature>
<sequence>MSQSIDMKGQQVKKERVDVAETLKQNPTRKRLWRKPKNPTENDGNTQIGDHINCPTEGIFRLHPLESPDPEVRGQFKTSAHETPGPSRIPSVPGHTCVGSTDIETSVWSVIARNSKKRKREEDEGDEELKPERKRARRTGSWLPSKKRKREEDEDDEMCKPPPKRARHTGGWVRGLRTALQSGSDEER</sequence>
<feature type="compositionally biased region" description="Polar residues" evidence="1">
    <location>
        <begin position="39"/>
        <end position="48"/>
    </location>
</feature>
<reference evidence="2" key="1">
    <citation type="journal article" date="2012" name="Nature">
        <title>The oyster genome reveals stress adaptation and complexity of shell formation.</title>
        <authorList>
            <person name="Zhang G."/>
            <person name="Fang X."/>
            <person name="Guo X."/>
            <person name="Li L."/>
            <person name="Luo R."/>
            <person name="Xu F."/>
            <person name="Yang P."/>
            <person name="Zhang L."/>
            <person name="Wang X."/>
            <person name="Qi H."/>
            <person name="Xiong Z."/>
            <person name="Que H."/>
            <person name="Xie Y."/>
            <person name="Holland P.W."/>
            <person name="Paps J."/>
            <person name="Zhu Y."/>
            <person name="Wu F."/>
            <person name="Chen Y."/>
            <person name="Wang J."/>
            <person name="Peng C."/>
            <person name="Meng J."/>
            <person name="Yang L."/>
            <person name="Liu J."/>
            <person name="Wen B."/>
            <person name="Zhang N."/>
            <person name="Huang Z."/>
            <person name="Zhu Q."/>
            <person name="Feng Y."/>
            <person name="Mount A."/>
            <person name="Hedgecock D."/>
            <person name="Xu Z."/>
            <person name="Liu Y."/>
            <person name="Domazet-Loso T."/>
            <person name="Du Y."/>
            <person name="Sun X."/>
            <person name="Zhang S."/>
            <person name="Liu B."/>
            <person name="Cheng P."/>
            <person name="Jiang X."/>
            <person name="Li J."/>
            <person name="Fan D."/>
            <person name="Wang W."/>
            <person name="Fu W."/>
            <person name="Wang T."/>
            <person name="Wang B."/>
            <person name="Zhang J."/>
            <person name="Peng Z."/>
            <person name="Li Y."/>
            <person name="Li N."/>
            <person name="Wang J."/>
            <person name="Chen M."/>
            <person name="He Y."/>
            <person name="Tan F."/>
            <person name="Song X."/>
            <person name="Zheng Q."/>
            <person name="Huang R."/>
            <person name="Yang H."/>
            <person name="Du X."/>
            <person name="Chen L."/>
            <person name="Yang M."/>
            <person name="Gaffney P.M."/>
            <person name="Wang S."/>
            <person name="Luo L."/>
            <person name="She Z."/>
            <person name="Ming Y."/>
            <person name="Huang W."/>
            <person name="Zhang S."/>
            <person name="Huang B."/>
            <person name="Zhang Y."/>
            <person name="Qu T."/>
            <person name="Ni P."/>
            <person name="Miao G."/>
            <person name="Wang J."/>
            <person name="Wang Q."/>
            <person name="Steinberg C.E."/>
            <person name="Wang H."/>
            <person name="Li N."/>
            <person name="Qian L."/>
            <person name="Zhang G."/>
            <person name="Li Y."/>
            <person name="Yang H."/>
            <person name="Liu X."/>
            <person name="Wang J."/>
            <person name="Yin Y."/>
            <person name="Wang J."/>
        </authorList>
    </citation>
    <scope>NUCLEOTIDE SEQUENCE [LARGE SCALE GENOMIC DNA]</scope>
    <source>
        <strain evidence="2">05x7-T-G4-1.051#20</strain>
    </source>
</reference>
<name>K1S501_MAGGI</name>
<gene>
    <name evidence="2" type="ORF">CGI_10004685</name>
</gene>
<feature type="compositionally biased region" description="Polar residues" evidence="1">
    <location>
        <begin position="98"/>
        <end position="108"/>
    </location>
</feature>
<feature type="region of interest" description="Disordered" evidence="1">
    <location>
        <begin position="1"/>
        <end position="188"/>
    </location>
</feature>
<evidence type="ECO:0000256" key="1">
    <source>
        <dbReference type="SAM" id="MobiDB-lite"/>
    </source>
</evidence>
<accession>K1S501</accession>
<feature type="compositionally biased region" description="Basic and acidic residues" evidence="1">
    <location>
        <begin position="12"/>
        <end position="21"/>
    </location>
</feature>
<organism evidence="2">
    <name type="scientific">Magallana gigas</name>
    <name type="common">Pacific oyster</name>
    <name type="synonym">Crassostrea gigas</name>
    <dbReference type="NCBI Taxonomy" id="29159"/>
    <lineage>
        <taxon>Eukaryota</taxon>
        <taxon>Metazoa</taxon>
        <taxon>Spiralia</taxon>
        <taxon>Lophotrochozoa</taxon>
        <taxon>Mollusca</taxon>
        <taxon>Bivalvia</taxon>
        <taxon>Autobranchia</taxon>
        <taxon>Pteriomorphia</taxon>
        <taxon>Ostreida</taxon>
        <taxon>Ostreoidea</taxon>
        <taxon>Ostreidae</taxon>
        <taxon>Magallana</taxon>
    </lineage>
</organism>
<dbReference type="HOGENOM" id="CLU_1442407_0_0_1"/>
<dbReference type="InParanoid" id="K1S501"/>